<evidence type="ECO:0000313" key="3">
    <source>
        <dbReference type="EMBL" id="EGV15392.1"/>
    </source>
</evidence>
<dbReference type="InterPro" id="IPR016039">
    <property type="entry name" value="Thiolase-like"/>
</dbReference>
<feature type="domain" description="Beta-ketoacyl synthase-like N-terminal" evidence="2">
    <location>
        <begin position="4"/>
        <end position="65"/>
    </location>
</feature>
<proteinExistence type="predicted"/>
<accession>F9PCT4</accession>
<reference evidence="3 4" key="1">
    <citation type="submission" date="2011-07" db="EMBL/GenBank/DDBJ databases">
        <authorList>
            <person name="Harkins D.M."/>
            <person name="Madupu R."/>
            <person name="Durkin A.S."/>
            <person name="Torralba M."/>
            <person name="Methe B."/>
            <person name="Sutton G.G."/>
            <person name="Nelson K.E."/>
        </authorList>
    </citation>
    <scope>NUCLEOTIDE SEQUENCE [LARGE SCALE GENOMIC DNA]</scope>
    <source>
        <strain evidence="3 4">X</strain>
    </source>
</reference>
<comment type="caution">
    <text evidence="3">The sequence shown here is derived from an EMBL/GenBank/DDBJ whole genome shotgun (WGS) entry which is preliminary data.</text>
</comment>
<dbReference type="EMBL" id="AFUQ01000001">
    <property type="protein sequence ID" value="EGV15392.1"/>
    <property type="molecule type" value="Genomic_DNA"/>
</dbReference>
<organism evidence="3 4">
    <name type="scientific">Streptococcus infantis X</name>
    <dbReference type="NCBI Taxonomy" id="997830"/>
    <lineage>
        <taxon>Bacteria</taxon>
        <taxon>Bacillati</taxon>
        <taxon>Bacillota</taxon>
        <taxon>Bacilli</taxon>
        <taxon>Lactobacillales</taxon>
        <taxon>Streptococcaceae</taxon>
        <taxon>Streptococcus</taxon>
    </lineage>
</organism>
<name>F9PCT4_9STRE</name>
<evidence type="ECO:0000313" key="4">
    <source>
        <dbReference type="Proteomes" id="UP000003399"/>
    </source>
</evidence>
<gene>
    <name evidence="3" type="ORF">HMPREF1124_0730</name>
</gene>
<evidence type="ECO:0000256" key="1">
    <source>
        <dbReference type="ARBA" id="ARBA00022679"/>
    </source>
</evidence>
<sequence>MKLNRVVVTGYGLTSPIGNTPEEFWNSLKNGKIGIGEITKFDHSAFDVHNAAEINDFPFDKYFVKKIPIVSMIILCMPCMLLKKQLTMLILT</sequence>
<keyword evidence="1" id="KW-0808">Transferase</keyword>
<dbReference type="PANTHER" id="PTHR11712">
    <property type="entry name" value="POLYKETIDE SYNTHASE-RELATED"/>
    <property type="match status" value="1"/>
</dbReference>
<dbReference type="AlphaFoldDB" id="F9PCT4"/>
<dbReference type="PANTHER" id="PTHR11712:SF336">
    <property type="entry name" value="3-OXOACYL-[ACYL-CARRIER-PROTEIN] SYNTHASE, MITOCHONDRIAL"/>
    <property type="match status" value="1"/>
</dbReference>
<dbReference type="GO" id="GO:0006633">
    <property type="term" value="P:fatty acid biosynthetic process"/>
    <property type="evidence" value="ECO:0007669"/>
    <property type="project" value="TreeGrafter"/>
</dbReference>
<dbReference type="PATRIC" id="fig|997830.4.peg.219"/>
<dbReference type="InterPro" id="IPR014030">
    <property type="entry name" value="Ketoacyl_synth_N"/>
</dbReference>
<dbReference type="eggNOG" id="COG0304">
    <property type="taxonomic scope" value="Bacteria"/>
</dbReference>
<dbReference type="GO" id="GO:0005829">
    <property type="term" value="C:cytosol"/>
    <property type="evidence" value="ECO:0007669"/>
    <property type="project" value="TreeGrafter"/>
</dbReference>
<dbReference type="GO" id="GO:0004315">
    <property type="term" value="F:3-oxoacyl-[acyl-carrier-protein] synthase activity"/>
    <property type="evidence" value="ECO:0007669"/>
    <property type="project" value="TreeGrafter"/>
</dbReference>
<dbReference type="Gene3D" id="3.40.47.10">
    <property type="match status" value="1"/>
</dbReference>
<dbReference type="InterPro" id="IPR000794">
    <property type="entry name" value="Beta-ketoacyl_synthase"/>
</dbReference>
<evidence type="ECO:0000259" key="2">
    <source>
        <dbReference type="Pfam" id="PF00109"/>
    </source>
</evidence>
<dbReference type="Pfam" id="PF00109">
    <property type="entry name" value="ketoacyl-synt"/>
    <property type="match status" value="1"/>
</dbReference>
<protein>
    <submittedName>
        <fullName evidence="3">3-oxoacyl-(Acyl carrier protein) synthase II domain protein</fullName>
    </submittedName>
</protein>
<dbReference type="SUPFAM" id="SSF53901">
    <property type="entry name" value="Thiolase-like"/>
    <property type="match status" value="1"/>
</dbReference>
<dbReference type="Proteomes" id="UP000003399">
    <property type="component" value="Unassembled WGS sequence"/>
</dbReference>